<reference evidence="2 3" key="2">
    <citation type="submission" date="2020-08" db="EMBL/GenBank/DDBJ databases">
        <title>Stappia taiwanensis sp. nov., isolated from a coastal thermal spring.</title>
        <authorList>
            <person name="Kampfer P."/>
        </authorList>
    </citation>
    <scope>NUCLEOTIDE SEQUENCE [LARGE SCALE GENOMIC DNA]</scope>
    <source>
        <strain evidence="2 3">DSM 23284</strain>
    </source>
</reference>
<dbReference type="AlphaFoldDB" id="A0A838XUE2"/>
<organism evidence="2 3">
    <name type="scientific">Stappia taiwanensis</name>
    <dbReference type="NCBI Taxonomy" id="992267"/>
    <lineage>
        <taxon>Bacteria</taxon>
        <taxon>Pseudomonadati</taxon>
        <taxon>Pseudomonadota</taxon>
        <taxon>Alphaproteobacteria</taxon>
        <taxon>Hyphomicrobiales</taxon>
        <taxon>Stappiaceae</taxon>
        <taxon>Stappia</taxon>
    </lineage>
</organism>
<dbReference type="Proteomes" id="UP000559404">
    <property type="component" value="Unassembled WGS sequence"/>
</dbReference>
<sequence length="213" mass="22918">MIAQAATPVTTERIQLSPPEDTGGPIPADALQGAEPLAPEQDAPTDAATGEDPAAAPLPIPEVHYGEAGLPKPVARMRAQLLEAAYSGDLERLRMVLEGNELMPTLTFGEMADPVETLKAASGDGEGLETLAILTEILEAGYVHVDKGTAQEMYIWPYFARFPLDRLSREQTVEMYRIVTAGDLAEMEATGTWLFYRVGIGPDGTMHYFVAGD</sequence>
<evidence type="ECO:0000256" key="1">
    <source>
        <dbReference type="SAM" id="MobiDB-lite"/>
    </source>
</evidence>
<keyword evidence="3" id="KW-1185">Reference proteome</keyword>
<proteinExistence type="predicted"/>
<protein>
    <submittedName>
        <fullName evidence="2">Uncharacterized protein</fullName>
    </submittedName>
</protein>
<dbReference type="EMBL" id="JACEON010000009">
    <property type="protein sequence ID" value="MBA4612248.1"/>
    <property type="molecule type" value="Genomic_DNA"/>
</dbReference>
<evidence type="ECO:0000313" key="2">
    <source>
        <dbReference type="EMBL" id="MBA4612248.1"/>
    </source>
</evidence>
<name>A0A838XUE2_9HYPH</name>
<accession>A0A838XUE2</accession>
<feature type="region of interest" description="Disordered" evidence="1">
    <location>
        <begin position="1"/>
        <end position="61"/>
    </location>
</feature>
<comment type="caution">
    <text evidence="2">The sequence shown here is derived from an EMBL/GenBank/DDBJ whole genome shotgun (WGS) entry which is preliminary data.</text>
</comment>
<gene>
    <name evidence="2" type="ORF">H1W37_11330</name>
</gene>
<evidence type="ECO:0000313" key="3">
    <source>
        <dbReference type="Proteomes" id="UP000559404"/>
    </source>
</evidence>
<reference evidence="2 3" key="1">
    <citation type="submission" date="2020-07" db="EMBL/GenBank/DDBJ databases">
        <authorList>
            <person name="Li M."/>
        </authorList>
    </citation>
    <scope>NUCLEOTIDE SEQUENCE [LARGE SCALE GENOMIC DNA]</scope>
    <source>
        <strain evidence="2 3">DSM 23284</strain>
    </source>
</reference>